<proteinExistence type="predicted"/>
<feature type="region of interest" description="Disordered" evidence="5">
    <location>
        <begin position="133"/>
        <end position="183"/>
    </location>
</feature>
<dbReference type="InterPro" id="IPR036872">
    <property type="entry name" value="CH_dom_sf"/>
</dbReference>
<feature type="compositionally biased region" description="Polar residues" evidence="5">
    <location>
        <begin position="351"/>
        <end position="363"/>
    </location>
</feature>
<dbReference type="EMBL" id="LUCM01003148">
    <property type="protein sequence ID" value="KAA0196255.1"/>
    <property type="molecule type" value="Genomic_DNA"/>
</dbReference>
<keyword evidence="4" id="KW-0175">Coiled coil</keyword>
<dbReference type="SMART" id="SM01203">
    <property type="entry name" value="DUF3585"/>
    <property type="match status" value="1"/>
</dbReference>
<dbReference type="Pfam" id="PF12130">
    <property type="entry name" value="bMERB_dom"/>
    <property type="match status" value="1"/>
</dbReference>
<reference evidence="8" key="1">
    <citation type="submission" date="2019-05" db="EMBL/GenBank/DDBJ databases">
        <title>Annotation for the trematode Fasciolopsis buski.</title>
        <authorList>
            <person name="Choi Y.-J."/>
        </authorList>
    </citation>
    <scope>NUCLEOTIDE SEQUENCE</scope>
    <source>
        <strain evidence="8">HT</strain>
        <tissue evidence="8">Whole worm</tissue>
    </source>
</reference>
<feature type="compositionally biased region" description="Basic and acidic residues" evidence="5">
    <location>
        <begin position="304"/>
        <end position="313"/>
    </location>
</feature>
<dbReference type="AlphaFoldDB" id="A0A8E0VMF1"/>
<feature type="region of interest" description="Disordered" evidence="5">
    <location>
        <begin position="276"/>
        <end position="322"/>
    </location>
</feature>
<sequence length="614" mass="67076">MFIVPRSKALATQSGQDLLVWCQQVTKDYPNVRITDLTSSFQSGLAFCAIIHHFFPDQLDFSQLSAANAIENCRLAFNVAAKLGIPRVLDPAEVTSTSRAPDLLSMMTYLHQIRTHCCGRGLGLSDPSSVDSIARLPSAGADESGTKPLQESQPAEPRSVQNSPNHVTPNVGPNETSFSDMNKLDQKTQSSVDVGNMDLKLNSDAKTHLQKASFAVYWHGCFANHHLFLFGFRFLQQSTSMRYEHMLAKARSMLQQTRLQQQGLAPFTDALPPLANARKSRPSSTSTFTGIASSGTAATTTTKMADEEPKLDDPTSSDSTAFSFHNRPVCQRSSMSTICTNNGGGGPPGQLPSNSTGSTSLHQSMDIHSPGSSTSKIPNVATSMQPPLPDGMKVRRLRLSQLNLFASGRGTTAPVPIRPAADSPHSPQHIFSPSPVHKSKGIPNAHVLPVGGFVSKFLFRLRIQAVFIAICSLHQSGPIYRASASASPNFQSPSRTVQSTATNSGCSNYISNEQAELDQAQRELDCEAAHLEQRLRLQMARGTSSAAEDELFKRWFVLVNRKSALIRRGMQLSIMEKEDDLKKKTQMLQDELRKLLSIEGKPLMFFSIDCLVLF</sequence>
<dbReference type="PROSITE" id="PS50021">
    <property type="entry name" value="CH"/>
    <property type="match status" value="1"/>
</dbReference>
<feature type="region of interest" description="Disordered" evidence="5">
    <location>
        <begin position="338"/>
        <end position="380"/>
    </location>
</feature>
<evidence type="ECO:0000259" key="7">
    <source>
        <dbReference type="PROSITE" id="PS51848"/>
    </source>
</evidence>
<feature type="domain" description="Calponin-homology (CH)" evidence="6">
    <location>
        <begin position="12"/>
        <end position="118"/>
    </location>
</feature>
<dbReference type="Pfam" id="PF00307">
    <property type="entry name" value="CH"/>
    <property type="match status" value="1"/>
</dbReference>
<feature type="compositionally biased region" description="Low complexity" evidence="5">
    <location>
        <begin position="283"/>
        <end position="302"/>
    </location>
</feature>
<evidence type="ECO:0000256" key="2">
    <source>
        <dbReference type="ARBA" id="ARBA00022553"/>
    </source>
</evidence>
<dbReference type="InterPro" id="IPR050540">
    <property type="entry name" value="F-actin_Monoox_Mical"/>
</dbReference>
<dbReference type="InterPro" id="IPR022735">
    <property type="entry name" value="bMERB_dom"/>
</dbReference>
<organism evidence="8 9">
    <name type="scientific">Fasciolopsis buskii</name>
    <dbReference type="NCBI Taxonomy" id="27845"/>
    <lineage>
        <taxon>Eukaryota</taxon>
        <taxon>Metazoa</taxon>
        <taxon>Spiralia</taxon>
        <taxon>Lophotrochozoa</taxon>
        <taxon>Platyhelminthes</taxon>
        <taxon>Trematoda</taxon>
        <taxon>Digenea</taxon>
        <taxon>Plagiorchiida</taxon>
        <taxon>Echinostomata</taxon>
        <taxon>Echinostomatoidea</taxon>
        <taxon>Fasciolidae</taxon>
        <taxon>Fasciolopsis</taxon>
    </lineage>
</organism>
<dbReference type="PANTHER" id="PTHR23167:SF46">
    <property type="entry name" value="EPS15 HOMOLOGY DOMAIN CONTAINING PROTEIN-BINDING PROTEIN 1, ISOFORM F"/>
    <property type="match status" value="1"/>
</dbReference>
<dbReference type="PANTHER" id="PTHR23167">
    <property type="entry name" value="CALPONIN HOMOLOGY DOMAIN-CONTAINING PROTEIN DDB_G0272472-RELATED"/>
    <property type="match status" value="1"/>
</dbReference>
<evidence type="ECO:0000259" key="6">
    <source>
        <dbReference type="PROSITE" id="PS50021"/>
    </source>
</evidence>
<gene>
    <name evidence="8" type="ORF">FBUS_02151</name>
</gene>
<dbReference type="SUPFAM" id="SSF47576">
    <property type="entry name" value="Calponin-homology domain, CH-domain"/>
    <property type="match status" value="1"/>
</dbReference>
<keyword evidence="2" id="KW-0597">Phosphoprotein</keyword>
<keyword evidence="9" id="KW-1185">Reference proteome</keyword>
<evidence type="ECO:0000313" key="9">
    <source>
        <dbReference type="Proteomes" id="UP000728185"/>
    </source>
</evidence>
<evidence type="ECO:0000256" key="3">
    <source>
        <dbReference type="ARBA" id="ARBA00022753"/>
    </source>
</evidence>
<evidence type="ECO:0000256" key="1">
    <source>
        <dbReference type="ARBA" id="ARBA00004177"/>
    </source>
</evidence>
<dbReference type="SMART" id="SM00033">
    <property type="entry name" value="CH"/>
    <property type="match status" value="1"/>
</dbReference>
<evidence type="ECO:0000256" key="4">
    <source>
        <dbReference type="ARBA" id="ARBA00023054"/>
    </source>
</evidence>
<evidence type="ECO:0000313" key="8">
    <source>
        <dbReference type="EMBL" id="KAA0196255.1"/>
    </source>
</evidence>
<dbReference type="InterPro" id="IPR001715">
    <property type="entry name" value="CH_dom"/>
</dbReference>
<feature type="compositionally biased region" description="Polar residues" evidence="5">
    <location>
        <begin position="370"/>
        <end position="380"/>
    </location>
</feature>
<dbReference type="GO" id="GO:0005768">
    <property type="term" value="C:endosome"/>
    <property type="evidence" value="ECO:0007669"/>
    <property type="project" value="UniProtKB-SubCell"/>
</dbReference>
<feature type="domain" description="BMERB" evidence="7">
    <location>
        <begin position="490"/>
        <end position="614"/>
    </location>
</feature>
<name>A0A8E0VMF1_9TREM</name>
<accession>A0A8E0VMF1</accession>
<keyword evidence="3" id="KW-0967">Endosome</keyword>
<comment type="subcellular location">
    <subcellularLocation>
        <location evidence="1">Endosome</location>
    </subcellularLocation>
</comment>
<dbReference type="PROSITE" id="PS51848">
    <property type="entry name" value="BMERB"/>
    <property type="match status" value="1"/>
</dbReference>
<dbReference type="OrthoDB" id="5972258at2759"/>
<dbReference type="FunFam" id="1.10.418.10:FF:000023">
    <property type="entry name" value="EH domain-binding protein 1 isoform X1"/>
    <property type="match status" value="1"/>
</dbReference>
<dbReference type="Proteomes" id="UP000728185">
    <property type="component" value="Unassembled WGS sequence"/>
</dbReference>
<comment type="caution">
    <text evidence="8">The sequence shown here is derived from an EMBL/GenBank/DDBJ whole genome shotgun (WGS) entry which is preliminary data.</text>
</comment>
<protein>
    <submittedName>
        <fullName evidence="8">EH domain-binding protein 1</fullName>
    </submittedName>
</protein>
<dbReference type="Gene3D" id="1.10.418.10">
    <property type="entry name" value="Calponin-like domain"/>
    <property type="match status" value="1"/>
</dbReference>
<feature type="compositionally biased region" description="Polar residues" evidence="5">
    <location>
        <begin position="147"/>
        <end position="180"/>
    </location>
</feature>
<dbReference type="CDD" id="cd21198">
    <property type="entry name" value="CH_EHBP"/>
    <property type="match status" value="1"/>
</dbReference>
<evidence type="ECO:0000256" key="5">
    <source>
        <dbReference type="SAM" id="MobiDB-lite"/>
    </source>
</evidence>